<reference evidence="1 2" key="1">
    <citation type="submission" date="2020-05" db="EMBL/GenBank/DDBJ databases">
        <title>FDA dAtabase for Regulatory Grade micrObial Sequences (FDA-ARGOS): Supporting development and validation of Infectious Disease Dx tests.</title>
        <authorList>
            <person name="Sproer C."/>
            <person name="Gronow S."/>
            <person name="Severitt S."/>
            <person name="Schroder I."/>
            <person name="Tallon L."/>
            <person name="Sadzewicz L."/>
            <person name="Zhao X."/>
            <person name="Vavikolanu K."/>
            <person name="Mehta A."/>
            <person name="Aluvathingal J."/>
            <person name="Nadendla S."/>
            <person name="Myers T."/>
            <person name="Yan Y."/>
            <person name="Sichtig H."/>
        </authorList>
    </citation>
    <scope>NUCLEOTIDE SEQUENCE [LARGE SCALE GENOMIC DNA]</scope>
    <source>
        <strain evidence="1 2">FDAARGOS_787</strain>
    </source>
</reference>
<name>A0A6N0JUY1_ACHDE</name>
<accession>A0A6N0JUY1</accession>
<protein>
    <submittedName>
        <fullName evidence="1">Uncharacterized protein</fullName>
    </submittedName>
</protein>
<proteinExistence type="predicted"/>
<evidence type="ECO:0000313" key="1">
    <source>
        <dbReference type="EMBL" id="QKQ51053.1"/>
    </source>
</evidence>
<organism evidence="1 2">
    <name type="scientific">Achromobacter denitrificans</name>
    <name type="common">Alcaligenes denitrificans</name>
    <dbReference type="NCBI Taxonomy" id="32002"/>
    <lineage>
        <taxon>Bacteria</taxon>
        <taxon>Pseudomonadati</taxon>
        <taxon>Pseudomonadota</taxon>
        <taxon>Betaproteobacteria</taxon>
        <taxon>Burkholderiales</taxon>
        <taxon>Alcaligenaceae</taxon>
        <taxon>Achromobacter</taxon>
    </lineage>
</organism>
<dbReference type="EMBL" id="CP054569">
    <property type="protein sequence ID" value="QKQ51053.1"/>
    <property type="molecule type" value="Genomic_DNA"/>
</dbReference>
<evidence type="ECO:0000313" key="2">
    <source>
        <dbReference type="Proteomes" id="UP000509782"/>
    </source>
</evidence>
<dbReference type="AlphaFoldDB" id="A0A6N0JUY1"/>
<dbReference type="RefSeq" id="WP_174717435.1">
    <property type="nucleotide sequence ID" value="NZ_CP054569.1"/>
</dbReference>
<sequence length="217" mass="23095">MTTLTISRFASTPVVEAQPSRLFATAHAALTFAYNHTDQVYDKPMMARMAEAQSQASSGGKGLGGTDGAAQAAFVFGALEPLPRLYRAILVARFAPRTDRCKCCQGTVDRHDWLAAVREISDAAACDALSAHPTPRVLRDAIVARYFGKDVKLSDAAERAGVSAATATNHNGKIKLWLYGTRTTKQKGGERGAGQKGVEALAMEYAADLLAAKGFCD</sequence>
<dbReference type="Proteomes" id="UP000509782">
    <property type="component" value="Chromosome"/>
</dbReference>
<gene>
    <name evidence="1" type="ORF">FOC81_31760</name>
</gene>